<organism evidence="4 5">
    <name type="scientific">Paramagnetospirillum marisnigri</name>
    <dbReference type="NCBI Taxonomy" id="1285242"/>
    <lineage>
        <taxon>Bacteria</taxon>
        <taxon>Pseudomonadati</taxon>
        <taxon>Pseudomonadota</taxon>
        <taxon>Alphaproteobacteria</taxon>
        <taxon>Rhodospirillales</taxon>
        <taxon>Magnetospirillaceae</taxon>
        <taxon>Paramagnetospirillum</taxon>
    </lineage>
</organism>
<name>A0A178MBC7_9PROT</name>
<feature type="region of interest" description="Disordered" evidence="1">
    <location>
        <begin position="268"/>
        <end position="302"/>
    </location>
</feature>
<dbReference type="InterPro" id="IPR000668">
    <property type="entry name" value="Peptidase_C1A_C"/>
</dbReference>
<dbReference type="GO" id="GO:0006508">
    <property type="term" value="P:proteolysis"/>
    <property type="evidence" value="ECO:0007669"/>
    <property type="project" value="InterPro"/>
</dbReference>
<gene>
    <name evidence="4" type="ORF">A6A04_20755</name>
</gene>
<evidence type="ECO:0000256" key="2">
    <source>
        <dbReference type="SAM" id="SignalP"/>
    </source>
</evidence>
<proteinExistence type="predicted"/>
<evidence type="ECO:0000313" key="5">
    <source>
        <dbReference type="Proteomes" id="UP000078428"/>
    </source>
</evidence>
<reference evidence="4 5" key="1">
    <citation type="submission" date="2016-04" db="EMBL/GenBank/DDBJ databases">
        <title>Draft genome sequence of freshwater magnetotactic bacteria Magnetospirillum marisnigri SP-1 and Magnetospirillum moscoviense BB-1.</title>
        <authorList>
            <person name="Koziaeva V."/>
            <person name="Dziuba M.V."/>
            <person name="Ivanov T.M."/>
            <person name="Kuznetsov B."/>
            <person name="Grouzdev D.S."/>
        </authorList>
    </citation>
    <scope>NUCLEOTIDE SEQUENCE [LARGE SCALE GENOMIC DNA]</scope>
    <source>
        <strain evidence="4 5">SP-1</strain>
    </source>
</reference>
<dbReference type="Pfam" id="PF00112">
    <property type="entry name" value="Peptidase_C1"/>
    <property type="match status" value="1"/>
</dbReference>
<dbReference type="OrthoDB" id="9801841at2"/>
<dbReference type="InterPro" id="IPR038765">
    <property type="entry name" value="Papain-like_cys_pep_sf"/>
</dbReference>
<dbReference type="STRING" id="1285242.A6A04_20755"/>
<feature type="compositionally biased region" description="Basic and acidic residues" evidence="1">
    <location>
        <begin position="273"/>
        <end position="287"/>
    </location>
</feature>
<evidence type="ECO:0000256" key="1">
    <source>
        <dbReference type="SAM" id="MobiDB-lite"/>
    </source>
</evidence>
<dbReference type="EMBL" id="LWQT01000094">
    <property type="protein sequence ID" value="OAN46101.1"/>
    <property type="molecule type" value="Genomic_DNA"/>
</dbReference>
<feature type="domain" description="Peptidase C1A papain C-terminal" evidence="3">
    <location>
        <begin position="52"/>
        <end position="264"/>
    </location>
</feature>
<feature type="chain" id="PRO_5008091826" description="Peptidase C1A papain C-terminal domain-containing protein" evidence="2">
    <location>
        <begin position="25"/>
        <end position="525"/>
    </location>
</feature>
<dbReference type="CDD" id="cd02619">
    <property type="entry name" value="Peptidase_C1"/>
    <property type="match status" value="1"/>
</dbReference>
<dbReference type="Gene3D" id="3.90.70.10">
    <property type="entry name" value="Cysteine proteinases"/>
    <property type="match status" value="1"/>
</dbReference>
<dbReference type="AlphaFoldDB" id="A0A178MBC7"/>
<keyword evidence="5" id="KW-1185">Reference proteome</keyword>
<dbReference type="Proteomes" id="UP000078428">
    <property type="component" value="Unassembled WGS sequence"/>
</dbReference>
<sequence length="525" mass="56311">MGIPRRALMVLAALAPCLAAPAQAQTRATGGVLLPPAEYVALPKLPRYRAFLPLAADLSPWFPEPGDQKGQPSCTAWATGYALRSYYANRQSTAAPTPLSPSFVYNQLAEPRGACRSGITISSALTLLRQNGVPPLSEFSYSQANCDSQPSADVKDSASLFRIHDWQSLEVKKLDDLKGQIANGNPVVVAMRLPASFFTASGSATFDDVETKSLVHAMVLTAYNDERGAFRLINSWGTGWGDHGFLWISYRAVSAMTAEAYAVTLDRPLPPLHSDEVPPKPEPEPKPEPVVVTPPKPDPSPHRPTIAEAQAKLRNLVRSLKCAKVESSAKDGILTLGGFVSTEEDRNKLVAALGDGGPAWQRHLDLTVEPWPHCEARLTLGGAVAQSSGLAASIEGGATMKEGEALTIEVVTPNYPSHLYVSYLQADGQVAHLRRYGDAGWKPIPPKTRLTLGGAGEWKVSGPTFGRESVVVVASALPLLALDRPATESEREYLTELRLGLLAQPSVKGRKAPSAVIVPLMTMPR</sequence>
<dbReference type="GO" id="GO:0008234">
    <property type="term" value="F:cysteine-type peptidase activity"/>
    <property type="evidence" value="ECO:0007669"/>
    <property type="project" value="InterPro"/>
</dbReference>
<evidence type="ECO:0000313" key="4">
    <source>
        <dbReference type="EMBL" id="OAN46101.1"/>
    </source>
</evidence>
<dbReference type="SMART" id="SM00645">
    <property type="entry name" value="Pept_C1"/>
    <property type="match status" value="1"/>
</dbReference>
<accession>A0A178MBC7</accession>
<evidence type="ECO:0000259" key="3">
    <source>
        <dbReference type="SMART" id="SM00645"/>
    </source>
</evidence>
<feature type="signal peptide" evidence="2">
    <location>
        <begin position="1"/>
        <end position="24"/>
    </location>
</feature>
<dbReference type="SUPFAM" id="SSF54001">
    <property type="entry name" value="Cysteine proteinases"/>
    <property type="match status" value="1"/>
</dbReference>
<keyword evidence="2" id="KW-0732">Signal</keyword>
<dbReference type="RefSeq" id="WP_068495164.1">
    <property type="nucleotide sequence ID" value="NZ_LWQT01000094.1"/>
</dbReference>
<protein>
    <recommendedName>
        <fullName evidence="3">Peptidase C1A papain C-terminal domain-containing protein</fullName>
    </recommendedName>
</protein>
<comment type="caution">
    <text evidence="4">The sequence shown here is derived from an EMBL/GenBank/DDBJ whole genome shotgun (WGS) entry which is preliminary data.</text>
</comment>